<name>A0ABQ1K603_9GAMM</name>
<keyword evidence="7" id="KW-1185">Reference proteome</keyword>
<dbReference type="InterPro" id="IPR001647">
    <property type="entry name" value="HTH_TetR"/>
</dbReference>
<evidence type="ECO:0000256" key="1">
    <source>
        <dbReference type="ARBA" id="ARBA00023015"/>
    </source>
</evidence>
<evidence type="ECO:0000256" key="4">
    <source>
        <dbReference type="PROSITE-ProRule" id="PRU00335"/>
    </source>
</evidence>
<sequence length="196" mass="22034">MDKRELLIRTAFRLFYSHGIHAVGINSVLKESGVAKRTLYHHFESKEQLVEAVIQYRDAVFLEWMQKRLASVEAGEAGIRELFAALHDWFNDQVIELQAFNGCFFINSSAEYGDHDSPIHKACALHKEKVVQLIHRQVEASGVLAKKVDEVTGFIAMIKEGAIVTAHVQGDRDSALRGERLALAMLQLNRGHEPTA</sequence>
<evidence type="ECO:0000256" key="2">
    <source>
        <dbReference type="ARBA" id="ARBA00023125"/>
    </source>
</evidence>
<dbReference type="PANTHER" id="PTHR47506">
    <property type="entry name" value="TRANSCRIPTIONAL REGULATORY PROTEIN"/>
    <property type="match status" value="1"/>
</dbReference>
<dbReference type="PANTHER" id="PTHR47506:SF3">
    <property type="entry name" value="HTH-TYPE TRANSCRIPTIONAL REGULATOR LMRA"/>
    <property type="match status" value="1"/>
</dbReference>
<dbReference type="Proteomes" id="UP000629025">
    <property type="component" value="Unassembled WGS sequence"/>
</dbReference>
<evidence type="ECO:0000313" key="6">
    <source>
        <dbReference type="EMBL" id="GGB85465.1"/>
    </source>
</evidence>
<keyword evidence="1" id="KW-0805">Transcription regulation</keyword>
<reference evidence="7" key="1">
    <citation type="journal article" date="2019" name="Int. J. Syst. Evol. Microbiol.">
        <title>The Global Catalogue of Microorganisms (GCM) 10K type strain sequencing project: providing services to taxonomists for standard genome sequencing and annotation.</title>
        <authorList>
            <consortium name="The Broad Institute Genomics Platform"/>
            <consortium name="The Broad Institute Genome Sequencing Center for Infectious Disease"/>
            <person name="Wu L."/>
            <person name="Ma J."/>
        </authorList>
    </citation>
    <scope>NUCLEOTIDE SEQUENCE [LARGE SCALE GENOMIC DNA]</scope>
    <source>
        <strain evidence="7">CGMCC 1.15341</strain>
    </source>
</reference>
<keyword evidence="3" id="KW-0804">Transcription</keyword>
<evidence type="ECO:0000259" key="5">
    <source>
        <dbReference type="PROSITE" id="PS50977"/>
    </source>
</evidence>
<proteinExistence type="predicted"/>
<dbReference type="RefSeq" id="WP_188745939.1">
    <property type="nucleotide sequence ID" value="NZ_BMIJ01000002.1"/>
</dbReference>
<dbReference type="InterPro" id="IPR054156">
    <property type="entry name" value="YxaF_TetR_C"/>
</dbReference>
<dbReference type="EMBL" id="BMIJ01000002">
    <property type="protein sequence ID" value="GGB85465.1"/>
    <property type="molecule type" value="Genomic_DNA"/>
</dbReference>
<keyword evidence="2 4" id="KW-0238">DNA-binding</keyword>
<dbReference type="PRINTS" id="PR00455">
    <property type="entry name" value="HTHTETR"/>
</dbReference>
<evidence type="ECO:0000256" key="3">
    <source>
        <dbReference type="ARBA" id="ARBA00023163"/>
    </source>
</evidence>
<dbReference type="PROSITE" id="PS50977">
    <property type="entry name" value="HTH_TETR_2"/>
    <property type="match status" value="1"/>
</dbReference>
<feature type="domain" description="HTH tetR-type" evidence="5">
    <location>
        <begin position="1"/>
        <end position="61"/>
    </location>
</feature>
<feature type="DNA-binding region" description="H-T-H motif" evidence="4">
    <location>
        <begin position="24"/>
        <end position="43"/>
    </location>
</feature>
<gene>
    <name evidence="6" type="ORF">GCM10011352_09120</name>
</gene>
<dbReference type="SUPFAM" id="SSF46689">
    <property type="entry name" value="Homeodomain-like"/>
    <property type="match status" value="1"/>
</dbReference>
<dbReference type="SUPFAM" id="SSF48498">
    <property type="entry name" value="Tetracyclin repressor-like, C-terminal domain"/>
    <property type="match status" value="1"/>
</dbReference>
<dbReference type="Pfam" id="PF00440">
    <property type="entry name" value="TetR_N"/>
    <property type="match status" value="1"/>
</dbReference>
<evidence type="ECO:0000313" key="7">
    <source>
        <dbReference type="Proteomes" id="UP000629025"/>
    </source>
</evidence>
<organism evidence="6 7">
    <name type="scientific">Marinobacterium zhoushanense</name>
    <dbReference type="NCBI Taxonomy" id="1679163"/>
    <lineage>
        <taxon>Bacteria</taxon>
        <taxon>Pseudomonadati</taxon>
        <taxon>Pseudomonadota</taxon>
        <taxon>Gammaproteobacteria</taxon>
        <taxon>Oceanospirillales</taxon>
        <taxon>Oceanospirillaceae</taxon>
        <taxon>Marinobacterium</taxon>
    </lineage>
</organism>
<protein>
    <submittedName>
        <fullName evidence="6">TetR family transcriptional regulator</fullName>
    </submittedName>
</protein>
<comment type="caution">
    <text evidence="6">The sequence shown here is derived from an EMBL/GenBank/DDBJ whole genome shotgun (WGS) entry which is preliminary data.</text>
</comment>
<dbReference type="InterPro" id="IPR009057">
    <property type="entry name" value="Homeodomain-like_sf"/>
</dbReference>
<dbReference type="InterPro" id="IPR036271">
    <property type="entry name" value="Tet_transcr_reg_TetR-rel_C_sf"/>
</dbReference>
<accession>A0ABQ1K603</accession>
<dbReference type="Gene3D" id="1.10.357.10">
    <property type="entry name" value="Tetracycline Repressor, domain 2"/>
    <property type="match status" value="1"/>
</dbReference>
<dbReference type="Pfam" id="PF21993">
    <property type="entry name" value="TetR_C_13_2"/>
    <property type="match status" value="1"/>
</dbReference>